<dbReference type="EMBL" id="JABAYA010000047">
    <property type="protein sequence ID" value="KAF7727885.1"/>
    <property type="molecule type" value="Genomic_DNA"/>
</dbReference>
<evidence type="ECO:0000313" key="3">
    <source>
        <dbReference type="Proteomes" id="UP000605846"/>
    </source>
</evidence>
<organism evidence="2 3">
    <name type="scientific">Apophysomyces ossiformis</name>
    <dbReference type="NCBI Taxonomy" id="679940"/>
    <lineage>
        <taxon>Eukaryota</taxon>
        <taxon>Fungi</taxon>
        <taxon>Fungi incertae sedis</taxon>
        <taxon>Mucoromycota</taxon>
        <taxon>Mucoromycotina</taxon>
        <taxon>Mucoromycetes</taxon>
        <taxon>Mucorales</taxon>
        <taxon>Mucorineae</taxon>
        <taxon>Mucoraceae</taxon>
        <taxon>Apophysomyces</taxon>
    </lineage>
</organism>
<dbReference type="OrthoDB" id="10251809at2759"/>
<proteinExistence type="predicted"/>
<reference evidence="2" key="1">
    <citation type="submission" date="2020-01" db="EMBL/GenBank/DDBJ databases">
        <title>Genome Sequencing of Three Apophysomyces-Like Fungal Strains Confirms a Novel Fungal Genus in the Mucoromycota with divergent Burkholderia-like Endosymbiotic Bacteria.</title>
        <authorList>
            <person name="Stajich J.E."/>
            <person name="Macias A.M."/>
            <person name="Carter-House D."/>
            <person name="Lovett B."/>
            <person name="Kasson L.R."/>
            <person name="Berry K."/>
            <person name="Grigoriev I."/>
            <person name="Chang Y."/>
            <person name="Spatafora J."/>
            <person name="Kasson M.T."/>
        </authorList>
    </citation>
    <scope>NUCLEOTIDE SEQUENCE</scope>
    <source>
        <strain evidence="2">NRRL A-21654</strain>
    </source>
</reference>
<name>A0A8H7BUJ7_9FUNG</name>
<keyword evidence="3" id="KW-1185">Reference proteome</keyword>
<protein>
    <submittedName>
        <fullName evidence="2">Uncharacterized protein</fullName>
    </submittedName>
</protein>
<keyword evidence="1" id="KW-1133">Transmembrane helix</keyword>
<dbReference type="AlphaFoldDB" id="A0A8H7BUJ7"/>
<accession>A0A8H7BUJ7</accession>
<evidence type="ECO:0000256" key="1">
    <source>
        <dbReference type="SAM" id="Phobius"/>
    </source>
</evidence>
<keyword evidence="1" id="KW-0472">Membrane</keyword>
<gene>
    <name evidence="2" type="ORF">EC973_006884</name>
</gene>
<evidence type="ECO:0000313" key="2">
    <source>
        <dbReference type="EMBL" id="KAF7727885.1"/>
    </source>
</evidence>
<dbReference type="Proteomes" id="UP000605846">
    <property type="component" value="Unassembled WGS sequence"/>
</dbReference>
<feature type="transmembrane region" description="Helical" evidence="1">
    <location>
        <begin position="212"/>
        <end position="237"/>
    </location>
</feature>
<comment type="caution">
    <text evidence="2">The sequence shown here is derived from an EMBL/GenBank/DDBJ whole genome shotgun (WGS) entry which is preliminary data.</text>
</comment>
<sequence>MTIAFVDHIVLIVTICVCLMQARHKYRLLSWARAKMPSKQIRRLQWIQKPVHSVRQTLILNLDQAFNGSLLPGKSMDFKTFIDQPRANIYFNIQTNGTIYFKTLSLWQGRYNVYTQSVLYLPNGKLFVPFNMTQLTNRSMRNVQPLEGSSPRVQFVADDPRRFSGYYIYRLFTKRSDESDTPFSLKIDTEPVDNQSRLPDQQVSKDTQATTIVTIVIFVVFGTLLFAIGLAFGRSWFRWFRGGRRRGQVGDEAGVDMEGPQRPLPVSAIYRVILDPPTGGSDQPQQLLSQPQRISPLNNQEVQPLSIHRYTQDGTSPGNLYVLQYAILLPSQFSTNQPAGLDFPRIVIGSTLAEQVSDEVDN</sequence>
<keyword evidence="1" id="KW-0812">Transmembrane</keyword>